<reference evidence="2" key="1">
    <citation type="submission" date="2025-08" db="UniProtKB">
        <authorList>
            <consortium name="RefSeq"/>
        </authorList>
    </citation>
    <scope>IDENTIFICATION</scope>
    <source>
        <tissue evidence="2">Testes</tissue>
    </source>
</reference>
<evidence type="ECO:0000313" key="2">
    <source>
        <dbReference type="RefSeq" id="XP_006823535.1"/>
    </source>
</evidence>
<sequence length="310" mass="35419">MSEAVWLLTQDSISVMDLDQSQHFFEYFVWGTLNLHSLLHLPDCVKSLEPFWVHSCFAFEDANRELLKLFHGTQSVDLQIVNSLNVIQLLPSLIKSVPLGSEAGKFLIRMHNTEKLKVTQHLDFDTFALGKSYSKILPNALLQQVAEILGEVPNLVFLVELNSEVKLFIRRSIQEFLKKVNAPSKLKGCEDVGLWRMSLVNHMYWCSLSTRSGDREMIAAKWKSIANHVQNKHSGLGEQFPKCRHGPLHGRETKIMVETKPVDIKVQGRTRTGGQFAIKYPKYKGGDYIVRQINQDCTYGYVDELLPEMD</sequence>
<evidence type="ECO:0000313" key="1">
    <source>
        <dbReference type="Proteomes" id="UP000694865"/>
    </source>
</evidence>
<gene>
    <name evidence="2" type="primary">LOC102807632</name>
</gene>
<proteinExistence type="predicted"/>
<name>A0ABM0MU44_SACKO</name>
<dbReference type="PANTHER" id="PTHR46579">
    <property type="entry name" value="F5/8 TYPE C DOMAIN-CONTAINING PROTEIN-RELATED"/>
    <property type="match status" value="1"/>
</dbReference>
<protein>
    <submittedName>
        <fullName evidence="2">Uncharacterized protein LOC102807632</fullName>
    </submittedName>
</protein>
<dbReference type="GeneID" id="102807632"/>
<dbReference type="PANTHER" id="PTHR46579:SF1">
    <property type="entry name" value="F5_8 TYPE C DOMAIN-CONTAINING PROTEIN"/>
    <property type="match status" value="1"/>
</dbReference>
<accession>A0ABM0MU44</accession>
<dbReference type="RefSeq" id="XP_006823535.1">
    <property type="nucleotide sequence ID" value="XM_006823472.1"/>
</dbReference>
<dbReference type="Proteomes" id="UP000694865">
    <property type="component" value="Unplaced"/>
</dbReference>
<organism evidence="1 2">
    <name type="scientific">Saccoglossus kowalevskii</name>
    <name type="common">Acorn worm</name>
    <dbReference type="NCBI Taxonomy" id="10224"/>
    <lineage>
        <taxon>Eukaryota</taxon>
        <taxon>Metazoa</taxon>
        <taxon>Hemichordata</taxon>
        <taxon>Enteropneusta</taxon>
        <taxon>Harrimaniidae</taxon>
        <taxon>Saccoglossus</taxon>
    </lineage>
</organism>
<keyword evidence="1" id="KW-1185">Reference proteome</keyword>